<evidence type="ECO:0000313" key="14">
    <source>
        <dbReference type="EMBL" id="MDQ0316209.1"/>
    </source>
</evidence>
<dbReference type="InterPro" id="IPR017871">
    <property type="entry name" value="ABC_transporter-like_CS"/>
</dbReference>
<evidence type="ECO:0000256" key="6">
    <source>
        <dbReference type="ARBA" id="ARBA00022741"/>
    </source>
</evidence>
<dbReference type="GO" id="GO:0005886">
    <property type="term" value="C:plasma membrane"/>
    <property type="evidence" value="ECO:0007669"/>
    <property type="project" value="UniProtKB-SubCell"/>
</dbReference>
<keyword evidence="6" id="KW-0547">Nucleotide-binding</keyword>
<gene>
    <name evidence="14" type="ORF">J2S73_002666</name>
</gene>
<keyword evidence="5 11" id="KW-0812">Transmembrane</keyword>
<evidence type="ECO:0000256" key="1">
    <source>
        <dbReference type="ARBA" id="ARBA00004651"/>
    </source>
</evidence>
<keyword evidence="9 11" id="KW-0472">Membrane</keyword>
<reference evidence="14" key="1">
    <citation type="submission" date="2023-07" db="EMBL/GenBank/DDBJ databases">
        <title>Genomic Encyclopedia of Type Strains, Phase IV (KMG-IV): sequencing the most valuable type-strain genomes for metagenomic binning, comparative biology and taxonomic classification.</title>
        <authorList>
            <person name="Goeker M."/>
        </authorList>
    </citation>
    <scope>NUCLEOTIDE SEQUENCE</scope>
    <source>
        <strain evidence="14">DSM 21202</strain>
    </source>
</reference>
<evidence type="ECO:0000256" key="11">
    <source>
        <dbReference type="SAM" id="Phobius"/>
    </source>
</evidence>
<keyword evidence="7 14" id="KW-0067">ATP-binding</keyword>
<dbReference type="GO" id="GO:0140359">
    <property type="term" value="F:ABC-type transporter activity"/>
    <property type="evidence" value="ECO:0007669"/>
    <property type="project" value="InterPro"/>
</dbReference>
<evidence type="ECO:0000259" key="13">
    <source>
        <dbReference type="PROSITE" id="PS50929"/>
    </source>
</evidence>
<dbReference type="GO" id="GO:0034040">
    <property type="term" value="F:ATPase-coupled lipid transmembrane transporter activity"/>
    <property type="evidence" value="ECO:0007669"/>
    <property type="project" value="TreeGrafter"/>
</dbReference>
<keyword evidence="4" id="KW-1003">Cell membrane</keyword>
<evidence type="ECO:0000256" key="10">
    <source>
        <dbReference type="SAM" id="MobiDB-lite"/>
    </source>
</evidence>
<dbReference type="GO" id="GO:0016887">
    <property type="term" value="F:ATP hydrolysis activity"/>
    <property type="evidence" value="ECO:0007669"/>
    <property type="project" value="InterPro"/>
</dbReference>
<name>A0AAE3VP40_9HYPH</name>
<feature type="region of interest" description="Disordered" evidence="10">
    <location>
        <begin position="345"/>
        <end position="364"/>
    </location>
</feature>
<dbReference type="Pfam" id="PF00664">
    <property type="entry name" value="ABC_membrane"/>
    <property type="match status" value="1"/>
</dbReference>
<dbReference type="Gene3D" id="1.20.1560.10">
    <property type="entry name" value="ABC transporter type 1, transmembrane domain"/>
    <property type="match status" value="1"/>
</dbReference>
<dbReference type="SUPFAM" id="SSF52540">
    <property type="entry name" value="P-loop containing nucleoside triphosphate hydrolases"/>
    <property type="match status" value="1"/>
</dbReference>
<dbReference type="Pfam" id="PF00005">
    <property type="entry name" value="ABC_tran"/>
    <property type="match status" value="1"/>
</dbReference>
<keyword evidence="3" id="KW-0813">Transport</keyword>
<evidence type="ECO:0000256" key="7">
    <source>
        <dbReference type="ARBA" id="ARBA00022840"/>
    </source>
</evidence>
<evidence type="ECO:0000256" key="2">
    <source>
        <dbReference type="ARBA" id="ARBA00005417"/>
    </source>
</evidence>
<dbReference type="SUPFAM" id="SSF90123">
    <property type="entry name" value="ABC transporter transmembrane region"/>
    <property type="match status" value="1"/>
</dbReference>
<evidence type="ECO:0000256" key="9">
    <source>
        <dbReference type="ARBA" id="ARBA00023136"/>
    </source>
</evidence>
<keyword evidence="8 11" id="KW-1133">Transmembrane helix</keyword>
<dbReference type="EMBL" id="JAUSUL010000002">
    <property type="protein sequence ID" value="MDQ0316209.1"/>
    <property type="molecule type" value="Genomic_DNA"/>
</dbReference>
<comment type="similarity">
    <text evidence="2">Belongs to the ABC transporter superfamily.</text>
</comment>
<evidence type="ECO:0000259" key="12">
    <source>
        <dbReference type="PROSITE" id="PS50893"/>
    </source>
</evidence>
<feature type="domain" description="ABC transmembrane type-1" evidence="13">
    <location>
        <begin position="45"/>
        <end position="327"/>
    </location>
</feature>
<dbReference type="InterPro" id="IPR027417">
    <property type="entry name" value="P-loop_NTPase"/>
</dbReference>
<comment type="caution">
    <text evidence="14">The sequence shown here is derived from an EMBL/GenBank/DDBJ whole genome shotgun (WGS) entry which is preliminary data.</text>
</comment>
<accession>A0AAE3VP40</accession>
<comment type="subcellular location">
    <subcellularLocation>
        <location evidence="1">Cell membrane</location>
        <topology evidence="1">Multi-pass membrane protein</topology>
    </subcellularLocation>
</comment>
<dbReference type="GO" id="GO:0005524">
    <property type="term" value="F:ATP binding"/>
    <property type="evidence" value="ECO:0007669"/>
    <property type="project" value="UniProtKB-KW"/>
</dbReference>
<dbReference type="InterPro" id="IPR003593">
    <property type="entry name" value="AAA+_ATPase"/>
</dbReference>
<dbReference type="Proteomes" id="UP001229244">
    <property type="component" value="Unassembled WGS sequence"/>
</dbReference>
<dbReference type="PROSITE" id="PS50893">
    <property type="entry name" value="ABC_TRANSPORTER_2"/>
    <property type="match status" value="1"/>
</dbReference>
<feature type="transmembrane region" description="Helical" evidence="11">
    <location>
        <begin position="77"/>
        <end position="97"/>
    </location>
</feature>
<organism evidence="14 15">
    <name type="scientific">Amorphus orientalis</name>
    <dbReference type="NCBI Taxonomy" id="649198"/>
    <lineage>
        <taxon>Bacteria</taxon>
        <taxon>Pseudomonadati</taxon>
        <taxon>Pseudomonadota</taxon>
        <taxon>Alphaproteobacteria</taxon>
        <taxon>Hyphomicrobiales</taxon>
        <taxon>Amorphaceae</taxon>
        <taxon>Amorphus</taxon>
    </lineage>
</organism>
<dbReference type="PROSITE" id="PS50929">
    <property type="entry name" value="ABC_TM1F"/>
    <property type="match status" value="1"/>
</dbReference>
<dbReference type="InterPro" id="IPR036640">
    <property type="entry name" value="ABC1_TM_sf"/>
</dbReference>
<proteinExistence type="inferred from homology"/>
<dbReference type="InterPro" id="IPR039421">
    <property type="entry name" value="Type_1_exporter"/>
</dbReference>
<feature type="domain" description="ABC transporter" evidence="12">
    <location>
        <begin position="372"/>
        <end position="606"/>
    </location>
</feature>
<keyword evidence="15" id="KW-1185">Reference proteome</keyword>
<dbReference type="CDD" id="cd18552">
    <property type="entry name" value="ABC_6TM_MsbA_like"/>
    <property type="match status" value="1"/>
</dbReference>
<feature type="transmembrane region" description="Helical" evidence="11">
    <location>
        <begin position="170"/>
        <end position="199"/>
    </location>
</feature>
<dbReference type="SMART" id="SM00382">
    <property type="entry name" value="AAA"/>
    <property type="match status" value="1"/>
</dbReference>
<dbReference type="FunFam" id="3.40.50.300:FF:000299">
    <property type="entry name" value="ABC transporter ATP-binding protein/permease"/>
    <property type="match status" value="1"/>
</dbReference>
<dbReference type="PANTHER" id="PTHR24221:SF654">
    <property type="entry name" value="ATP-BINDING CASSETTE SUB-FAMILY B MEMBER 6"/>
    <property type="match status" value="1"/>
</dbReference>
<feature type="transmembrane region" description="Helical" evidence="11">
    <location>
        <begin position="44"/>
        <end position="65"/>
    </location>
</feature>
<protein>
    <submittedName>
        <fullName evidence="14">ATP-binding cassette subfamily B protein</fullName>
    </submittedName>
</protein>
<evidence type="ECO:0000256" key="4">
    <source>
        <dbReference type="ARBA" id="ARBA00022475"/>
    </source>
</evidence>
<dbReference type="InterPro" id="IPR011527">
    <property type="entry name" value="ABC1_TM_dom"/>
</dbReference>
<dbReference type="PROSITE" id="PS00211">
    <property type="entry name" value="ABC_TRANSPORTER_1"/>
    <property type="match status" value="1"/>
</dbReference>
<sequence length="615" mass="67702">MVSSDMRARLPKWLARMLKVPSTGDLSLIYGIFTQYFRQFWKKYVIIFILIGFVSGTTAGIAWMVKDVVETVFVEQNAPLILPLFVAVVVVFLVRGLSLYGQSVLSNQISNALVADVQMRMFRHIMKQRVSFFSRYSSDDLLMRFNQGANGFNSILNQVMVNGLRDVATLVALLGVMLVQDAYLTICSFLVAPIVFYGVSRLLKQVRGLVGGELAGYQYLNRQVRETVQGITVIKAFRLERPLLDESGNIIEGLRKQKDRIAAISAAPLPLLDTVGGVAVGLAILYAGWRLTMGEYSPGTFMSFLTALLLAADPARRLSQMRVQIRTALIAVEMVEQLLADSDFEDSGPQRLSPPKAAPAIGENADPGVPAIAFDNVDFRYGDGGLVLDGLNLDIKQGEMVALVGPSGAGKSTLFKLLLKFYLPIQGTLRLYGHDVGQLDTGDIRDAIAFVSQSNYIFSGTIRDNLTLKDRTVDHERVVAACEAVGLHSFIEAQPNGYDTDVGELGAMISGGQAQRLNMARAIIRDAPILLLDEVTSALDADNEQLIKEYVRSQASKKTILVIAHRLSTVKEADRIVLIDSGHVTDQGRHDELVARNEYYRRIVTLQFEMGEAAE</sequence>
<dbReference type="PANTHER" id="PTHR24221">
    <property type="entry name" value="ATP-BINDING CASSETTE SUB-FAMILY B"/>
    <property type="match status" value="1"/>
</dbReference>
<dbReference type="AlphaFoldDB" id="A0AAE3VP40"/>
<dbReference type="Gene3D" id="3.40.50.300">
    <property type="entry name" value="P-loop containing nucleotide triphosphate hydrolases"/>
    <property type="match status" value="1"/>
</dbReference>
<evidence type="ECO:0000256" key="5">
    <source>
        <dbReference type="ARBA" id="ARBA00022692"/>
    </source>
</evidence>
<evidence type="ECO:0000256" key="3">
    <source>
        <dbReference type="ARBA" id="ARBA00022448"/>
    </source>
</evidence>
<dbReference type="InterPro" id="IPR003439">
    <property type="entry name" value="ABC_transporter-like_ATP-bd"/>
</dbReference>
<evidence type="ECO:0000313" key="15">
    <source>
        <dbReference type="Proteomes" id="UP001229244"/>
    </source>
</evidence>
<evidence type="ECO:0000256" key="8">
    <source>
        <dbReference type="ARBA" id="ARBA00022989"/>
    </source>
</evidence>